<dbReference type="EMBL" id="JAHRIQ010098199">
    <property type="protein sequence ID" value="MEQ2253518.1"/>
    <property type="molecule type" value="Genomic_DNA"/>
</dbReference>
<name>A0ABV0V845_9TELE</name>
<evidence type="ECO:0000313" key="1">
    <source>
        <dbReference type="EMBL" id="MEQ2253518.1"/>
    </source>
</evidence>
<organism evidence="1 2">
    <name type="scientific">Ilyodon furcidens</name>
    <name type="common">goldbreast splitfin</name>
    <dbReference type="NCBI Taxonomy" id="33524"/>
    <lineage>
        <taxon>Eukaryota</taxon>
        <taxon>Metazoa</taxon>
        <taxon>Chordata</taxon>
        <taxon>Craniata</taxon>
        <taxon>Vertebrata</taxon>
        <taxon>Euteleostomi</taxon>
        <taxon>Actinopterygii</taxon>
        <taxon>Neopterygii</taxon>
        <taxon>Teleostei</taxon>
        <taxon>Neoteleostei</taxon>
        <taxon>Acanthomorphata</taxon>
        <taxon>Ovalentaria</taxon>
        <taxon>Atherinomorphae</taxon>
        <taxon>Cyprinodontiformes</taxon>
        <taxon>Goodeidae</taxon>
        <taxon>Ilyodon</taxon>
    </lineage>
</organism>
<protein>
    <submittedName>
        <fullName evidence="1">Uncharacterized protein</fullName>
    </submittedName>
</protein>
<feature type="non-terminal residue" evidence="1">
    <location>
        <position position="83"/>
    </location>
</feature>
<comment type="caution">
    <text evidence="1">The sequence shown here is derived from an EMBL/GenBank/DDBJ whole genome shotgun (WGS) entry which is preliminary data.</text>
</comment>
<gene>
    <name evidence="1" type="ORF">ILYODFUR_033007</name>
</gene>
<accession>A0ABV0V845</accession>
<proteinExistence type="predicted"/>
<reference evidence="1 2" key="1">
    <citation type="submission" date="2021-06" db="EMBL/GenBank/DDBJ databases">
        <authorList>
            <person name="Palmer J.M."/>
        </authorList>
    </citation>
    <scope>NUCLEOTIDE SEQUENCE [LARGE SCALE GENOMIC DNA]</scope>
    <source>
        <strain evidence="2">if_2019</strain>
        <tissue evidence="1">Muscle</tissue>
    </source>
</reference>
<keyword evidence="2" id="KW-1185">Reference proteome</keyword>
<evidence type="ECO:0000313" key="2">
    <source>
        <dbReference type="Proteomes" id="UP001482620"/>
    </source>
</evidence>
<sequence>ITLWLNFYNSLLFHSAVTMESVKNSSGQDNLAFDMQEQVNYQLETKADKTSQSSCVAEEDRNKPTYCVTDVPPWYLCIFLAVQ</sequence>
<dbReference type="Proteomes" id="UP001482620">
    <property type="component" value="Unassembled WGS sequence"/>
</dbReference>
<feature type="non-terminal residue" evidence="1">
    <location>
        <position position="1"/>
    </location>
</feature>